<name>A0A9X3KCR4_MEDGN</name>
<evidence type="ECO:0000256" key="4">
    <source>
        <dbReference type="ARBA" id="ARBA00023163"/>
    </source>
</evidence>
<dbReference type="InterPro" id="IPR011006">
    <property type="entry name" value="CheY-like_superfamily"/>
</dbReference>
<evidence type="ECO:0000256" key="1">
    <source>
        <dbReference type="ARBA" id="ARBA00018672"/>
    </source>
</evidence>
<evidence type="ECO:0000256" key="3">
    <source>
        <dbReference type="ARBA" id="ARBA00023125"/>
    </source>
</evidence>
<dbReference type="Pfam" id="PF00072">
    <property type="entry name" value="Response_reg"/>
    <property type="match status" value="1"/>
</dbReference>
<dbReference type="Gene3D" id="1.10.10.60">
    <property type="entry name" value="Homeodomain-like"/>
    <property type="match status" value="2"/>
</dbReference>
<dbReference type="RefSeq" id="WP_269763040.1">
    <property type="nucleotide sequence ID" value="NZ_JAPZEC010000019.1"/>
</dbReference>
<protein>
    <recommendedName>
        <fullName evidence="1">Stage 0 sporulation protein A homolog</fullName>
    </recommendedName>
</protein>
<dbReference type="InterPro" id="IPR041522">
    <property type="entry name" value="CdaR_GGDEF"/>
</dbReference>
<dbReference type="InterPro" id="IPR001789">
    <property type="entry name" value="Sig_transdc_resp-reg_receiver"/>
</dbReference>
<evidence type="ECO:0000256" key="6">
    <source>
        <dbReference type="PROSITE-ProRule" id="PRU00169"/>
    </source>
</evidence>
<dbReference type="SMART" id="SM00342">
    <property type="entry name" value="HTH_ARAC"/>
    <property type="match status" value="1"/>
</dbReference>
<dbReference type="SUPFAM" id="SSF46689">
    <property type="entry name" value="Homeodomain-like"/>
    <property type="match status" value="2"/>
</dbReference>
<evidence type="ECO:0000313" key="9">
    <source>
        <dbReference type="EMBL" id="MCZ7695046.1"/>
    </source>
</evidence>
<dbReference type="Proteomes" id="UP001148455">
    <property type="component" value="Unassembled WGS sequence"/>
</dbReference>
<reference evidence="9" key="1">
    <citation type="submission" date="2022-12" db="EMBL/GenBank/DDBJ databases">
        <title>Genome of R. gnavus strain RSHDN_123.</title>
        <authorList>
            <person name="Abdugheni R."/>
        </authorList>
    </citation>
    <scope>NUCLEOTIDE SEQUENCE</scope>
    <source>
        <strain evidence="9">RSHDN_123</strain>
    </source>
</reference>
<dbReference type="GO" id="GO:0003700">
    <property type="term" value="F:DNA-binding transcription factor activity"/>
    <property type="evidence" value="ECO:0007669"/>
    <property type="project" value="InterPro"/>
</dbReference>
<keyword evidence="6" id="KW-0597">Phosphoprotein</keyword>
<dbReference type="CDD" id="cd17536">
    <property type="entry name" value="REC_YesN-like"/>
    <property type="match status" value="1"/>
</dbReference>
<dbReference type="GO" id="GO:0043565">
    <property type="term" value="F:sequence-specific DNA binding"/>
    <property type="evidence" value="ECO:0007669"/>
    <property type="project" value="InterPro"/>
</dbReference>
<feature type="domain" description="Response regulatory" evidence="8">
    <location>
        <begin position="4"/>
        <end position="121"/>
    </location>
</feature>
<dbReference type="PROSITE" id="PS50110">
    <property type="entry name" value="RESPONSE_REGULATORY"/>
    <property type="match status" value="1"/>
</dbReference>
<dbReference type="AlphaFoldDB" id="A0A9X3KCR4"/>
<comment type="caution">
    <text evidence="9">The sequence shown here is derived from an EMBL/GenBank/DDBJ whole genome shotgun (WGS) entry which is preliminary data.</text>
</comment>
<dbReference type="PANTHER" id="PTHR43280:SF28">
    <property type="entry name" value="HTH-TYPE TRANSCRIPTIONAL ACTIVATOR RHAS"/>
    <property type="match status" value="1"/>
</dbReference>
<feature type="domain" description="HTH araC/xylS-type" evidence="7">
    <location>
        <begin position="424"/>
        <end position="522"/>
    </location>
</feature>
<evidence type="ECO:0000259" key="7">
    <source>
        <dbReference type="PROSITE" id="PS01124"/>
    </source>
</evidence>
<gene>
    <name evidence="9" type="ORF">O8D18_13610</name>
</gene>
<keyword evidence="3" id="KW-0238">DNA-binding</keyword>
<dbReference type="EMBL" id="JAPZED010000019">
    <property type="protein sequence ID" value="MCZ7695046.1"/>
    <property type="molecule type" value="Genomic_DNA"/>
</dbReference>
<dbReference type="Pfam" id="PF17853">
    <property type="entry name" value="GGDEF_2"/>
    <property type="match status" value="1"/>
</dbReference>
<evidence type="ECO:0000313" key="10">
    <source>
        <dbReference type="Proteomes" id="UP001148455"/>
    </source>
</evidence>
<comment type="function">
    <text evidence="5">May play the central regulatory role in sporulation. It may be an element of the effector pathway responsible for the activation of sporulation genes in response to nutritional stress. Spo0A may act in concert with spo0H (a sigma factor) to control the expression of some genes that are critical to the sporulation process.</text>
</comment>
<organism evidence="9 10">
    <name type="scientific">Mediterraneibacter gnavus</name>
    <name type="common">Ruminococcus gnavus</name>
    <dbReference type="NCBI Taxonomy" id="33038"/>
    <lineage>
        <taxon>Bacteria</taxon>
        <taxon>Bacillati</taxon>
        <taxon>Bacillota</taxon>
        <taxon>Clostridia</taxon>
        <taxon>Lachnospirales</taxon>
        <taxon>Lachnospiraceae</taxon>
        <taxon>Mediterraneibacter</taxon>
    </lineage>
</organism>
<dbReference type="SMART" id="SM00448">
    <property type="entry name" value="REC"/>
    <property type="match status" value="1"/>
</dbReference>
<dbReference type="GO" id="GO:0000160">
    <property type="term" value="P:phosphorelay signal transduction system"/>
    <property type="evidence" value="ECO:0007669"/>
    <property type="project" value="InterPro"/>
</dbReference>
<dbReference type="PANTHER" id="PTHR43280">
    <property type="entry name" value="ARAC-FAMILY TRANSCRIPTIONAL REGULATOR"/>
    <property type="match status" value="1"/>
</dbReference>
<feature type="modified residue" description="4-aspartylphosphate" evidence="6">
    <location>
        <position position="56"/>
    </location>
</feature>
<keyword evidence="2" id="KW-0805">Transcription regulation</keyword>
<dbReference type="InterPro" id="IPR009057">
    <property type="entry name" value="Homeodomain-like_sf"/>
</dbReference>
<keyword evidence="4" id="KW-0804">Transcription</keyword>
<accession>A0A9X3KCR4</accession>
<dbReference type="PROSITE" id="PS01124">
    <property type="entry name" value="HTH_ARAC_FAMILY_2"/>
    <property type="match status" value="1"/>
</dbReference>
<proteinExistence type="predicted"/>
<evidence type="ECO:0000256" key="5">
    <source>
        <dbReference type="ARBA" id="ARBA00024867"/>
    </source>
</evidence>
<dbReference type="Gene3D" id="3.40.50.2300">
    <property type="match status" value="1"/>
</dbReference>
<dbReference type="InterPro" id="IPR018060">
    <property type="entry name" value="HTH_AraC"/>
</dbReference>
<evidence type="ECO:0000256" key="2">
    <source>
        <dbReference type="ARBA" id="ARBA00023015"/>
    </source>
</evidence>
<dbReference type="Pfam" id="PF12833">
    <property type="entry name" value="HTH_18"/>
    <property type="match status" value="1"/>
</dbReference>
<evidence type="ECO:0000259" key="8">
    <source>
        <dbReference type="PROSITE" id="PS50110"/>
    </source>
</evidence>
<dbReference type="SUPFAM" id="SSF52172">
    <property type="entry name" value="CheY-like"/>
    <property type="match status" value="1"/>
</dbReference>
<sequence length="533" mass="62606">MTYKILIVEDEKEKAKGIAYLVEKYNPLCTPVKLAHDGEKGYEMALEYQPDIILTDIRMPVMDGLEMIRALRAQNLQTEFIVLSGYAEFSYAKKAIELGVRDFITKPVDESELNTTLDKVCKEIADRKNSEDSLNKMNDDMRNYALRDFLTGGVDQHYTVREYLEEQHVLEKSRQFTCMVVEWEGEREAVFKKAEVENTETDGLYWIEDCFLYGVKTGRTQITVILAADNLDVEKKRKLAEQILDEMKRKSVLPEACSFGVGNSYVEYTQFPNAYEEARVALNYRILKGSKTVILYEELYDMENRTDLITEKEMEQLKERIDRFDQDGFHIAVKGIFKRVLSENQLSLPELQKLSLNIVLLGLHNIPMAQLQMNEYFGKNLFTLKSIEKFKTIEQLENWIINMVSSMNEVMLKDSVPKKKDVIAEAKDYIRQHYNQNITLNDISKQFFINPYYFSQLFKKKTGMTYQNYLISYRVDRAKKLLVETDLRIYEVCKLVGYNDVNHFNQVFDRAEGMKPSEFRQRYKQEEEENYEF</sequence>